<dbReference type="RefSeq" id="WP_207153722.1">
    <property type="nucleotide sequence ID" value="NZ_AP024484.1"/>
</dbReference>
<evidence type="ECO:0000256" key="3">
    <source>
        <dbReference type="ARBA" id="ARBA00022723"/>
    </source>
</evidence>
<dbReference type="InterPro" id="IPR012312">
    <property type="entry name" value="Hemerythrin-like"/>
</dbReference>
<evidence type="ECO:0000313" key="6">
    <source>
        <dbReference type="EMBL" id="BCS86135.1"/>
    </source>
</evidence>
<dbReference type="Gene3D" id="1.20.120.520">
    <property type="entry name" value="nmb1532 protein domain like"/>
    <property type="match status" value="1"/>
</dbReference>
<keyword evidence="3" id="KW-0479">Metal-binding</keyword>
<evidence type="ECO:0000259" key="5">
    <source>
        <dbReference type="Pfam" id="PF01814"/>
    </source>
</evidence>
<keyword evidence="7" id="KW-1185">Reference proteome</keyword>
<dbReference type="Proteomes" id="UP001319045">
    <property type="component" value="Chromosome"/>
</dbReference>
<dbReference type="PANTHER" id="PTHR36438:SF1">
    <property type="entry name" value="IRON-SULFUR CLUSTER REPAIR PROTEIN YTFE"/>
    <property type="match status" value="1"/>
</dbReference>
<feature type="domain" description="Hemerythrin-like" evidence="5">
    <location>
        <begin position="21"/>
        <end position="169"/>
    </location>
</feature>
<evidence type="ECO:0000256" key="2">
    <source>
        <dbReference type="ARBA" id="ARBA00022490"/>
    </source>
</evidence>
<dbReference type="EMBL" id="AP024484">
    <property type="protein sequence ID" value="BCS86135.1"/>
    <property type="molecule type" value="Genomic_DNA"/>
</dbReference>
<dbReference type="PANTHER" id="PTHR36438">
    <property type="entry name" value="IRON-SULFUR CLUSTER REPAIR PROTEIN YTFE"/>
    <property type="match status" value="1"/>
</dbReference>
<keyword evidence="4" id="KW-0408">Iron</keyword>
<accession>A0ABM7P026</accession>
<proteinExistence type="predicted"/>
<sequence length="178" mass="20661">MNTIYSFEQWDIDLLVDYIQKVHHRGIREKGPKVLNKLIAVAEIHKADAPNLLKVTDHFRNSLYDLDVHCSKEDNILYLYVLEMYEAYAQGHTVPPFHCGSVQSPINAMMADHDEEISRHNRIADLTNNYTAPDSSDDYYVEAMQLLREFRQALDEHVAIENKVLFPMAVKLETMVLR</sequence>
<evidence type="ECO:0000256" key="4">
    <source>
        <dbReference type="ARBA" id="ARBA00023004"/>
    </source>
</evidence>
<name>A0ABM7P026_9BACT</name>
<dbReference type="Pfam" id="PF01814">
    <property type="entry name" value="Hemerythrin"/>
    <property type="match status" value="1"/>
</dbReference>
<evidence type="ECO:0000313" key="7">
    <source>
        <dbReference type="Proteomes" id="UP001319045"/>
    </source>
</evidence>
<dbReference type="InterPro" id="IPR019903">
    <property type="entry name" value="RIC_family"/>
</dbReference>
<comment type="subcellular location">
    <subcellularLocation>
        <location evidence="1">Cytoplasm</location>
    </subcellularLocation>
</comment>
<organism evidence="6 7">
    <name type="scientific">Prevotella herbatica</name>
    <dbReference type="NCBI Taxonomy" id="2801997"/>
    <lineage>
        <taxon>Bacteria</taxon>
        <taxon>Pseudomonadati</taxon>
        <taxon>Bacteroidota</taxon>
        <taxon>Bacteroidia</taxon>
        <taxon>Bacteroidales</taxon>
        <taxon>Prevotellaceae</taxon>
        <taxon>Prevotella</taxon>
    </lineage>
</organism>
<keyword evidence="2" id="KW-0963">Cytoplasm</keyword>
<evidence type="ECO:0000256" key="1">
    <source>
        <dbReference type="ARBA" id="ARBA00004496"/>
    </source>
</evidence>
<reference evidence="6 7" key="1">
    <citation type="journal article" date="2022" name="Int. J. Syst. Evol. Microbiol.">
        <title>Prevotella herbatica sp. nov., a plant polysaccharide-decomposing anaerobic bacterium isolated from a methanogenic reactor.</title>
        <authorList>
            <person name="Uek A."/>
            <person name="Tonouchi A."/>
            <person name="Kaku N."/>
            <person name="Ueki K."/>
        </authorList>
    </citation>
    <scope>NUCLEOTIDE SEQUENCE [LARGE SCALE GENOMIC DNA]</scope>
    <source>
        <strain evidence="6 7">WR041</strain>
    </source>
</reference>
<protein>
    <recommendedName>
        <fullName evidence="5">Hemerythrin-like domain-containing protein</fullName>
    </recommendedName>
</protein>
<gene>
    <name evidence="6" type="ORF">prwr041_20280</name>
</gene>